<keyword evidence="3" id="KW-1185">Reference proteome</keyword>
<dbReference type="PANTHER" id="PTHR11145">
    <property type="entry name" value="BTB/POZ DOMAIN-CONTAINING ADAPTER FOR CUL3-MEDIATED RHOA DEGRADATION PROTEIN FAMILY MEMBER"/>
    <property type="match status" value="1"/>
</dbReference>
<accession>A0A067BXR2</accession>
<dbReference type="Gene3D" id="3.30.710.10">
    <property type="entry name" value="Potassium Channel Kv1.1, Chain A"/>
    <property type="match status" value="1"/>
</dbReference>
<name>A0A067BXR2_SAPPC</name>
<dbReference type="OrthoDB" id="79642at2759"/>
<dbReference type="Pfam" id="PF02214">
    <property type="entry name" value="BTB_2"/>
    <property type="match status" value="1"/>
</dbReference>
<dbReference type="SMART" id="SM00225">
    <property type="entry name" value="BTB"/>
    <property type="match status" value="1"/>
</dbReference>
<dbReference type="InterPro" id="IPR000210">
    <property type="entry name" value="BTB/POZ_dom"/>
</dbReference>
<gene>
    <name evidence="2" type="ORF">SPRG_12870</name>
</gene>
<protein>
    <recommendedName>
        <fullName evidence="1">BTB domain-containing protein</fullName>
    </recommendedName>
</protein>
<dbReference type="KEGG" id="spar:SPRG_12870"/>
<dbReference type="RefSeq" id="XP_012207642.1">
    <property type="nucleotide sequence ID" value="XM_012352252.1"/>
</dbReference>
<dbReference type="PANTHER" id="PTHR11145:SF8">
    <property type="entry name" value="RE57120P"/>
    <property type="match status" value="1"/>
</dbReference>
<dbReference type="GO" id="GO:0051260">
    <property type="term" value="P:protein homooligomerization"/>
    <property type="evidence" value="ECO:0007669"/>
    <property type="project" value="InterPro"/>
</dbReference>
<dbReference type="GeneID" id="24134792"/>
<reference evidence="2 3" key="1">
    <citation type="journal article" date="2013" name="PLoS Genet.">
        <title>Distinctive expansion of potential virulence genes in the genome of the oomycete fish pathogen Saprolegnia parasitica.</title>
        <authorList>
            <person name="Jiang R.H."/>
            <person name="de Bruijn I."/>
            <person name="Haas B.J."/>
            <person name="Belmonte R."/>
            <person name="Lobach L."/>
            <person name="Christie J."/>
            <person name="van den Ackerveken G."/>
            <person name="Bottin A."/>
            <person name="Bulone V."/>
            <person name="Diaz-Moreno S.M."/>
            <person name="Dumas B."/>
            <person name="Fan L."/>
            <person name="Gaulin E."/>
            <person name="Govers F."/>
            <person name="Grenville-Briggs L.J."/>
            <person name="Horner N.R."/>
            <person name="Levin J.Z."/>
            <person name="Mammella M."/>
            <person name="Meijer H.J."/>
            <person name="Morris P."/>
            <person name="Nusbaum C."/>
            <person name="Oome S."/>
            <person name="Phillips A.J."/>
            <person name="van Rooyen D."/>
            <person name="Rzeszutek E."/>
            <person name="Saraiva M."/>
            <person name="Secombes C.J."/>
            <person name="Seidl M.F."/>
            <person name="Snel B."/>
            <person name="Stassen J.H."/>
            <person name="Sykes S."/>
            <person name="Tripathy S."/>
            <person name="van den Berg H."/>
            <person name="Vega-Arreguin J.C."/>
            <person name="Wawra S."/>
            <person name="Young S.K."/>
            <person name="Zeng Q."/>
            <person name="Dieguez-Uribeondo J."/>
            <person name="Russ C."/>
            <person name="Tyler B.M."/>
            <person name="van West P."/>
        </authorList>
    </citation>
    <scope>NUCLEOTIDE SEQUENCE [LARGE SCALE GENOMIC DNA]</scope>
    <source>
        <strain evidence="2 3">CBS 223.65</strain>
    </source>
</reference>
<dbReference type="PROSITE" id="PS50097">
    <property type="entry name" value="BTB"/>
    <property type="match status" value="1"/>
</dbReference>
<dbReference type="CDD" id="cd18316">
    <property type="entry name" value="BTB_POZ_KCTD-like"/>
    <property type="match status" value="1"/>
</dbReference>
<dbReference type="VEuPathDB" id="FungiDB:SPRG_12870"/>
<organism evidence="2 3">
    <name type="scientific">Saprolegnia parasitica (strain CBS 223.65)</name>
    <dbReference type="NCBI Taxonomy" id="695850"/>
    <lineage>
        <taxon>Eukaryota</taxon>
        <taxon>Sar</taxon>
        <taxon>Stramenopiles</taxon>
        <taxon>Oomycota</taxon>
        <taxon>Saprolegniomycetes</taxon>
        <taxon>Saprolegniales</taxon>
        <taxon>Saprolegniaceae</taxon>
        <taxon>Saprolegnia</taxon>
    </lineage>
</organism>
<dbReference type="OMA" id="HCANSHR"/>
<sequence length="313" mass="34812">MLELKTMDLDERWATLKAALPPERHGAFDTLIADLESEMREVQVQAEALRATEARMARQAVAGADVVSLNIGGTKFATSRANLARLEGSFFHAMLASKVWQPNADGEYFIDVDPKHFGRLMRYIRTGDCSLTGLDAIGKREFRWLLHYFSLDEPSASAWDPQRMSKHLDLTKDATLVTKRVLRAGDSYVMAATTATRFVVKVSPLHPVDIGFSTSAMMTTTDVRAGYFFRCPSGLLHSFDPTRRVSTKKSTSPAAILEGDLVVTAIWDVFGHHVRFEVNGKAIAHVLGQIPDTYELIPTVWLSEQAMQVELVP</sequence>
<dbReference type="Proteomes" id="UP000030745">
    <property type="component" value="Unassembled WGS sequence"/>
</dbReference>
<dbReference type="AlphaFoldDB" id="A0A067BXR2"/>
<dbReference type="InterPro" id="IPR011333">
    <property type="entry name" value="SKP1/BTB/POZ_sf"/>
</dbReference>
<dbReference type="SUPFAM" id="SSF54695">
    <property type="entry name" value="POZ domain"/>
    <property type="match status" value="1"/>
</dbReference>
<evidence type="ECO:0000259" key="1">
    <source>
        <dbReference type="PROSITE" id="PS50097"/>
    </source>
</evidence>
<feature type="domain" description="BTB" evidence="1">
    <location>
        <begin position="65"/>
        <end position="133"/>
    </location>
</feature>
<dbReference type="EMBL" id="KK583283">
    <property type="protein sequence ID" value="KDO21630.1"/>
    <property type="molecule type" value="Genomic_DNA"/>
</dbReference>
<dbReference type="InterPro" id="IPR045068">
    <property type="entry name" value="BACURD1-3"/>
</dbReference>
<evidence type="ECO:0000313" key="3">
    <source>
        <dbReference type="Proteomes" id="UP000030745"/>
    </source>
</evidence>
<dbReference type="InterPro" id="IPR003131">
    <property type="entry name" value="T1-type_BTB"/>
</dbReference>
<proteinExistence type="predicted"/>
<evidence type="ECO:0000313" key="2">
    <source>
        <dbReference type="EMBL" id="KDO21630.1"/>
    </source>
</evidence>